<evidence type="ECO:0000256" key="2">
    <source>
        <dbReference type="SAM" id="Phobius"/>
    </source>
</evidence>
<protein>
    <submittedName>
        <fullName evidence="3">Uncharacterized protein</fullName>
    </submittedName>
</protein>
<sequence length="234" mass="25836">MFPHPVAPATPRPAPTTYRPAPTSPQRRGLYSAWLFSALLFLVGGAFLLDATLDDSSKALTVKDGMADSILTYSEWPLRFAALEDCHDSPGLGRPGIMQLDCDGEDVRMIGMSHVDVKSEEAVKRAMNRGLRALIFQDGLELDSTDVKSGLSEEDKSRLDKAKVDQLRVSQSYRRGDERFISVAFVQDKAAAMVVMQIPVKSASFERKLEEINELVRGVSLDSKYKERAGEANV</sequence>
<gene>
    <name evidence="3" type="ORF">L8U58_08910</name>
</gene>
<keyword evidence="4" id="KW-1185">Reference proteome</keyword>
<feature type="compositionally biased region" description="Low complexity" evidence="1">
    <location>
        <begin position="15"/>
        <end position="24"/>
    </location>
</feature>
<evidence type="ECO:0000256" key="1">
    <source>
        <dbReference type="SAM" id="MobiDB-lite"/>
    </source>
</evidence>
<dbReference type="GeneID" id="301813674"/>
<dbReference type="AlphaFoldDB" id="A0A9X3MAD5"/>
<feature type="transmembrane region" description="Helical" evidence="2">
    <location>
        <begin position="29"/>
        <end position="49"/>
    </location>
</feature>
<keyword evidence="2" id="KW-0812">Transmembrane</keyword>
<feature type="compositionally biased region" description="Pro residues" evidence="1">
    <location>
        <begin position="1"/>
        <end position="14"/>
    </location>
</feature>
<dbReference type="RefSeq" id="WP_269955165.1">
    <property type="nucleotide sequence ID" value="NZ_JAKMUV010000013.1"/>
</dbReference>
<evidence type="ECO:0000313" key="3">
    <source>
        <dbReference type="EMBL" id="MCZ9305638.1"/>
    </source>
</evidence>
<dbReference type="Proteomes" id="UP001146505">
    <property type="component" value="Unassembled WGS sequence"/>
</dbReference>
<organism evidence="3 4">
    <name type="scientific">Corynebacterium macclintockiae</name>
    <dbReference type="NCBI Taxonomy" id="2913501"/>
    <lineage>
        <taxon>Bacteria</taxon>
        <taxon>Bacillati</taxon>
        <taxon>Actinomycetota</taxon>
        <taxon>Actinomycetes</taxon>
        <taxon>Mycobacteriales</taxon>
        <taxon>Corynebacteriaceae</taxon>
        <taxon>Corynebacterium</taxon>
    </lineage>
</organism>
<proteinExistence type="predicted"/>
<dbReference type="EMBL" id="JAKMUV010000013">
    <property type="protein sequence ID" value="MCZ9305638.1"/>
    <property type="molecule type" value="Genomic_DNA"/>
</dbReference>
<reference evidence="3" key="1">
    <citation type="submission" date="2022-02" db="EMBL/GenBank/DDBJ databases">
        <title>Corynebacterium sp. from urogenital microbiome.</title>
        <authorList>
            <person name="Cappelli E.A."/>
            <person name="Ribeiro T.G."/>
            <person name="Peixe L."/>
        </authorList>
    </citation>
    <scope>NUCLEOTIDE SEQUENCE</scope>
    <source>
        <strain evidence="3">C9Ua_112</strain>
    </source>
</reference>
<accession>A0A9X3MAD5</accession>
<comment type="caution">
    <text evidence="3">The sequence shown here is derived from an EMBL/GenBank/DDBJ whole genome shotgun (WGS) entry which is preliminary data.</text>
</comment>
<evidence type="ECO:0000313" key="4">
    <source>
        <dbReference type="Proteomes" id="UP001146505"/>
    </source>
</evidence>
<keyword evidence="2" id="KW-1133">Transmembrane helix</keyword>
<feature type="region of interest" description="Disordered" evidence="1">
    <location>
        <begin position="1"/>
        <end position="24"/>
    </location>
</feature>
<keyword evidence="2" id="KW-0472">Membrane</keyword>
<name>A0A9X3MAD5_9CORY</name>